<evidence type="ECO:0000313" key="8">
    <source>
        <dbReference type="Proteomes" id="UP000821853"/>
    </source>
</evidence>
<evidence type="ECO:0000256" key="4">
    <source>
        <dbReference type="ARBA" id="ARBA00049091"/>
    </source>
</evidence>
<keyword evidence="3" id="KW-0560">Oxidoreductase</keyword>
<evidence type="ECO:0000256" key="2">
    <source>
        <dbReference type="ARBA" id="ARBA00013017"/>
    </source>
</evidence>
<dbReference type="Pfam" id="PF00578">
    <property type="entry name" value="AhpC-TSA"/>
    <property type="match status" value="1"/>
</dbReference>
<keyword evidence="8" id="KW-1185">Reference proteome</keyword>
<accession>A0A9J6FZJ3</accession>
<dbReference type="EC" id="1.11.1.24" evidence="2"/>
<reference evidence="7 8" key="1">
    <citation type="journal article" date="2020" name="Cell">
        <title>Large-Scale Comparative Analyses of Tick Genomes Elucidate Their Genetic Diversity and Vector Capacities.</title>
        <authorList>
            <consortium name="Tick Genome and Microbiome Consortium (TIGMIC)"/>
            <person name="Jia N."/>
            <person name="Wang J."/>
            <person name="Shi W."/>
            <person name="Du L."/>
            <person name="Sun Y."/>
            <person name="Zhan W."/>
            <person name="Jiang J.F."/>
            <person name="Wang Q."/>
            <person name="Zhang B."/>
            <person name="Ji P."/>
            <person name="Bell-Sakyi L."/>
            <person name="Cui X.M."/>
            <person name="Yuan T.T."/>
            <person name="Jiang B.G."/>
            <person name="Yang W.F."/>
            <person name="Lam T.T."/>
            <person name="Chang Q.C."/>
            <person name="Ding S.J."/>
            <person name="Wang X.J."/>
            <person name="Zhu J.G."/>
            <person name="Ruan X.D."/>
            <person name="Zhao L."/>
            <person name="Wei J.T."/>
            <person name="Ye R.Z."/>
            <person name="Que T.C."/>
            <person name="Du C.H."/>
            <person name="Zhou Y.H."/>
            <person name="Cheng J.X."/>
            <person name="Dai P.F."/>
            <person name="Guo W.B."/>
            <person name="Han X.H."/>
            <person name="Huang E.J."/>
            <person name="Li L.F."/>
            <person name="Wei W."/>
            <person name="Gao Y.C."/>
            <person name="Liu J.Z."/>
            <person name="Shao H.Z."/>
            <person name="Wang X."/>
            <person name="Wang C.C."/>
            <person name="Yang T.C."/>
            <person name="Huo Q.B."/>
            <person name="Li W."/>
            <person name="Chen H.Y."/>
            <person name="Chen S.E."/>
            <person name="Zhou L.G."/>
            <person name="Ni X.B."/>
            <person name="Tian J.H."/>
            <person name="Sheng Y."/>
            <person name="Liu T."/>
            <person name="Pan Y.S."/>
            <person name="Xia L.Y."/>
            <person name="Li J."/>
            <person name="Zhao F."/>
            <person name="Cao W.C."/>
        </authorList>
    </citation>
    <scope>NUCLEOTIDE SEQUENCE [LARGE SCALE GENOMIC DNA]</scope>
    <source>
        <strain evidence="7">HaeL-2018</strain>
    </source>
</reference>
<gene>
    <name evidence="7" type="ORF">HPB48_018820</name>
</gene>
<name>A0A9J6FZJ3_HAELO</name>
<dbReference type="Proteomes" id="UP000821853">
    <property type="component" value="Chromosome 2"/>
</dbReference>
<dbReference type="GO" id="GO:0033554">
    <property type="term" value="P:cellular response to stress"/>
    <property type="evidence" value="ECO:0007669"/>
    <property type="project" value="TreeGrafter"/>
</dbReference>
<dbReference type="EMBL" id="JABSTR010000004">
    <property type="protein sequence ID" value="KAH9368147.1"/>
    <property type="molecule type" value="Genomic_DNA"/>
</dbReference>
<dbReference type="PROSITE" id="PS51352">
    <property type="entry name" value="THIOREDOXIN_2"/>
    <property type="match status" value="1"/>
</dbReference>
<dbReference type="GO" id="GO:0045454">
    <property type="term" value="P:cell redox homeostasis"/>
    <property type="evidence" value="ECO:0007669"/>
    <property type="project" value="TreeGrafter"/>
</dbReference>
<dbReference type="InterPro" id="IPR036249">
    <property type="entry name" value="Thioredoxin-like_sf"/>
</dbReference>
<dbReference type="PANTHER" id="PTHR10681:SF128">
    <property type="entry name" value="THIOREDOXIN-DEPENDENT PEROXIDE REDUCTASE, MITOCHONDRIAL"/>
    <property type="match status" value="1"/>
</dbReference>
<dbReference type="GO" id="GO:0006979">
    <property type="term" value="P:response to oxidative stress"/>
    <property type="evidence" value="ECO:0007669"/>
    <property type="project" value="TreeGrafter"/>
</dbReference>
<comment type="catalytic activity">
    <reaction evidence="4">
        <text>a hydroperoxide + [thioredoxin]-dithiol = an alcohol + [thioredoxin]-disulfide + H2O</text>
        <dbReference type="Rhea" id="RHEA:62620"/>
        <dbReference type="Rhea" id="RHEA-COMP:10698"/>
        <dbReference type="Rhea" id="RHEA-COMP:10700"/>
        <dbReference type="ChEBI" id="CHEBI:15377"/>
        <dbReference type="ChEBI" id="CHEBI:29950"/>
        <dbReference type="ChEBI" id="CHEBI:30879"/>
        <dbReference type="ChEBI" id="CHEBI:35924"/>
        <dbReference type="ChEBI" id="CHEBI:50058"/>
        <dbReference type="EC" id="1.11.1.24"/>
    </reaction>
</comment>
<evidence type="ECO:0000256" key="5">
    <source>
        <dbReference type="SAM" id="MobiDB-lite"/>
    </source>
</evidence>
<dbReference type="InterPro" id="IPR000866">
    <property type="entry name" value="AhpC/TSA"/>
</dbReference>
<organism evidence="7 8">
    <name type="scientific">Haemaphysalis longicornis</name>
    <name type="common">Bush tick</name>
    <dbReference type="NCBI Taxonomy" id="44386"/>
    <lineage>
        <taxon>Eukaryota</taxon>
        <taxon>Metazoa</taxon>
        <taxon>Ecdysozoa</taxon>
        <taxon>Arthropoda</taxon>
        <taxon>Chelicerata</taxon>
        <taxon>Arachnida</taxon>
        <taxon>Acari</taxon>
        <taxon>Parasitiformes</taxon>
        <taxon>Ixodida</taxon>
        <taxon>Ixodoidea</taxon>
        <taxon>Ixodidae</taxon>
        <taxon>Haemaphysalinae</taxon>
        <taxon>Haemaphysalis</taxon>
    </lineage>
</organism>
<evidence type="ECO:0000259" key="6">
    <source>
        <dbReference type="PROSITE" id="PS51352"/>
    </source>
</evidence>
<comment type="similarity">
    <text evidence="1">Belongs to the peroxiredoxin family. AhpC/Prx1 subfamily.</text>
</comment>
<dbReference type="VEuPathDB" id="VectorBase:HLOH_045776"/>
<dbReference type="PANTHER" id="PTHR10681">
    <property type="entry name" value="THIOREDOXIN PEROXIDASE"/>
    <property type="match status" value="1"/>
</dbReference>
<proteinExistence type="inferred from homology"/>
<dbReference type="GO" id="GO:0008379">
    <property type="term" value="F:thioredoxin peroxidase activity"/>
    <property type="evidence" value="ECO:0007669"/>
    <property type="project" value="TreeGrafter"/>
</dbReference>
<evidence type="ECO:0000256" key="3">
    <source>
        <dbReference type="ARBA" id="ARBA00023002"/>
    </source>
</evidence>
<comment type="caution">
    <text evidence="7">The sequence shown here is derived from an EMBL/GenBank/DDBJ whole genome shotgun (WGS) entry which is preliminary data.</text>
</comment>
<protein>
    <recommendedName>
        <fullName evidence="2">thioredoxin-dependent peroxiredoxin</fullName>
        <ecNumber evidence="2">1.11.1.24</ecNumber>
    </recommendedName>
</protein>
<dbReference type="GO" id="GO:0005739">
    <property type="term" value="C:mitochondrion"/>
    <property type="evidence" value="ECO:0007669"/>
    <property type="project" value="TreeGrafter"/>
</dbReference>
<feature type="region of interest" description="Disordered" evidence="5">
    <location>
        <begin position="491"/>
        <end position="540"/>
    </location>
</feature>
<dbReference type="AlphaFoldDB" id="A0A9J6FZJ3"/>
<evidence type="ECO:0000313" key="7">
    <source>
        <dbReference type="EMBL" id="KAH9368147.1"/>
    </source>
</evidence>
<dbReference type="GO" id="GO:0005829">
    <property type="term" value="C:cytosol"/>
    <property type="evidence" value="ECO:0007669"/>
    <property type="project" value="TreeGrafter"/>
</dbReference>
<feature type="region of interest" description="Disordered" evidence="5">
    <location>
        <begin position="246"/>
        <end position="273"/>
    </location>
</feature>
<dbReference type="Gene3D" id="3.40.30.10">
    <property type="entry name" value="Glutaredoxin"/>
    <property type="match status" value="1"/>
</dbReference>
<dbReference type="SUPFAM" id="SSF52833">
    <property type="entry name" value="Thioredoxin-like"/>
    <property type="match status" value="1"/>
</dbReference>
<dbReference type="InterPro" id="IPR050217">
    <property type="entry name" value="Peroxiredoxin"/>
</dbReference>
<dbReference type="OrthoDB" id="185659at2759"/>
<feature type="domain" description="Thioredoxin" evidence="6">
    <location>
        <begin position="283"/>
        <end position="441"/>
    </location>
</feature>
<evidence type="ECO:0000256" key="1">
    <source>
        <dbReference type="ARBA" id="ARBA00009796"/>
    </source>
</evidence>
<dbReference type="CDD" id="cd03015">
    <property type="entry name" value="PRX_Typ2cys"/>
    <property type="match status" value="1"/>
</dbReference>
<sequence length="540" mass="57331">MSVGVACELVALLVVRTLVVFAYFVASVNPMERLSGLAKPCEVTPSPLMLHRVFLLHIATLFRKVPPIQATYVYGAARIALPGEFVHPTADIGGKHVLELKPSLGLDYPDYCGGSSVPFISTALIGRVAAASLQSPWRNFAVPVEEQVTALSPLGGAQVSGETAAAAAVARGPAGRSNAGSSKSYAKRFRDCWLLEESFKSWLLPVPDNPSRAKCKLCKVFLLAGKSELTKHAATRYHQAALRKLEGGDGAASSRPPPGSAAPSSSPSGGPAVVVPPLPAVHPLVQSRAPDFRGLAVVDDEIREVRLSDYEGKFLVLFFYPLDFSLAVPTELVEFSQRAAEFRNLNAAVVAVSTDSHCTHLAWTGTPRAWGGLGKVDVPLLSDFTRKISRAYGVLLEDEGFALKAIFIIDAKGMVRQVTVNDVCLRMSVGETLRLLNLLQHSDVRGAPIAACWAPDIDGVPEARTLGRSLGSTGSANNNHPPRFVVELDSVSARRSESASSPPVHQGEDVSQALSRAPDVSSSSPALSSEDEQVPGPGLV</sequence>
<feature type="compositionally biased region" description="Low complexity" evidence="5">
    <location>
        <begin position="261"/>
        <end position="273"/>
    </location>
</feature>
<dbReference type="GO" id="GO:0042744">
    <property type="term" value="P:hydrogen peroxide catabolic process"/>
    <property type="evidence" value="ECO:0007669"/>
    <property type="project" value="TreeGrafter"/>
</dbReference>
<dbReference type="InterPro" id="IPR013766">
    <property type="entry name" value="Thioredoxin_domain"/>
</dbReference>